<dbReference type="GO" id="GO:0008641">
    <property type="term" value="F:ubiquitin-like modifier activating enzyme activity"/>
    <property type="evidence" value="ECO:0007669"/>
    <property type="project" value="InterPro"/>
</dbReference>
<keyword evidence="5" id="KW-0548">Nucleotidyltransferase</keyword>
<evidence type="ECO:0000313" key="5">
    <source>
        <dbReference type="EMBL" id="KGK98731.1"/>
    </source>
</evidence>
<evidence type="ECO:0000256" key="1">
    <source>
        <dbReference type="ARBA" id="ARBA00022679"/>
    </source>
</evidence>
<dbReference type="SUPFAM" id="SSF69572">
    <property type="entry name" value="Activating enzymes of the ubiquitin-like proteins"/>
    <property type="match status" value="1"/>
</dbReference>
<protein>
    <submittedName>
        <fullName evidence="5">Adenylyltransferase</fullName>
    </submittedName>
</protein>
<keyword evidence="6" id="KW-1185">Reference proteome</keyword>
<dbReference type="Proteomes" id="UP000029859">
    <property type="component" value="Unassembled WGS sequence"/>
</dbReference>
<keyword evidence="3" id="KW-0067">ATP-binding</keyword>
<dbReference type="Pfam" id="PF00899">
    <property type="entry name" value="ThiF"/>
    <property type="match status" value="1"/>
</dbReference>
<evidence type="ECO:0000256" key="2">
    <source>
        <dbReference type="ARBA" id="ARBA00022741"/>
    </source>
</evidence>
<proteinExistence type="predicted"/>
<dbReference type="GO" id="GO:0005829">
    <property type="term" value="C:cytosol"/>
    <property type="evidence" value="ECO:0007669"/>
    <property type="project" value="TreeGrafter"/>
</dbReference>
<dbReference type="FunFam" id="3.40.50.720:FF:000033">
    <property type="entry name" value="Adenylyltransferase and sulfurtransferase MOCS3"/>
    <property type="match status" value="1"/>
</dbReference>
<dbReference type="PANTHER" id="PTHR10953">
    <property type="entry name" value="UBIQUITIN-ACTIVATING ENZYME E1"/>
    <property type="match status" value="1"/>
</dbReference>
<dbReference type="GO" id="GO:0004792">
    <property type="term" value="F:thiosulfate-cyanide sulfurtransferase activity"/>
    <property type="evidence" value="ECO:0007669"/>
    <property type="project" value="TreeGrafter"/>
</dbReference>
<keyword evidence="1 5" id="KW-0808">Transferase</keyword>
<evidence type="ECO:0000259" key="4">
    <source>
        <dbReference type="Pfam" id="PF00899"/>
    </source>
</evidence>
<dbReference type="PANTHER" id="PTHR10953:SF102">
    <property type="entry name" value="ADENYLYLTRANSFERASE AND SULFURTRANSFERASE MOCS3"/>
    <property type="match status" value="1"/>
</dbReference>
<dbReference type="CDD" id="cd00757">
    <property type="entry name" value="ThiF_MoeB_HesA_family"/>
    <property type="match status" value="1"/>
</dbReference>
<dbReference type="NCBIfam" id="NF004281">
    <property type="entry name" value="PRK05690.1"/>
    <property type="match status" value="1"/>
</dbReference>
<dbReference type="InterPro" id="IPR035985">
    <property type="entry name" value="Ubiquitin-activating_enz"/>
</dbReference>
<dbReference type="GO" id="GO:0005524">
    <property type="term" value="F:ATP binding"/>
    <property type="evidence" value="ECO:0007669"/>
    <property type="project" value="UniProtKB-KW"/>
</dbReference>
<comment type="caution">
    <text evidence="5">The sequence shown here is derived from an EMBL/GenBank/DDBJ whole genome shotgun (WGS) entry which is preliminary data.</text>
</comment>
<dbReference type="EMBL" id="JRHO01000010">
    <property type="protein sequence ID" value="KGK98731.1"/>
    <property type="molecule type" value="Genomic_DNA"/>
</dbReference>
<dbReference type="GO" id="GO:0016779">
    <property type="term" value="F:nucleotidyltransferase activity"/>
    <property type="evidence" value="ECO:0007669"/>
    <property type="project" value="UniProtKB-KW"/>
</dbReference>
<organism evidence="5 6">
    <name type="scientific">Methanococcoides methylutens</name>
    <dbReference type="NCBI Taxonomy" id="2226"/>
    <lineage>
        <taxon>Archaea</taxon>
        <taxon>Methanobacteriati</taxon>
        <taxon>Methanobacteriota</taxon>
        <taxon>Stenosarchaea group</taxon>
        <taxon>Methanomicrobia</taxon>
        <taxon>Methanosarcinales</taxon>
        <taxon>Methanosarcinaceae</taxon>
        <taxon>Methanococcoides</taxon>
    </lineage>
</organism>
<dbReference type="AlphaFoldDB" id="A0A099T3D9"/>
<dbReference type="RefSeq" id="WP_048193890.1">
    <property type="nucleotide sequence ID" value="NZ_CAAGSM010000003.1"/>
</dbReference>
<reference evidence="5 6" key="1">
    <citation type="submission" date="2014-09" db="EMBL/GenBank/DDBJ databases">
        <title>Draft genome sequence of an obligately methylotrophic methanogen, Methanococcoides methylutens, isolated from marine sediment.</title>
        <authorList>
            <person name="Guan Y."/>
            <person name="Ngugi D.K."/>
            <person name="Blom J."/>
            <person name="Ali S."/>
            <person name="Ferry J.G."/>
            <person name="Stingl U."/>
        </authorList>
    </citation>
    <scope>NUCLEOTIDE SEQUENCE [LARGE SCALE GENOMIC DNA]</scope>
    <source>
        <strain evidence="5 6">DSM 2657</strain>
    </source>
</reference>
<sequence length="272" mass="29416">MLGEFTEEQIRRYSRHIILQEVGGKGQQKLLSSRVLCIGAGGLGSPIIQYLAAAGVGTIGIVDDDVVDLSNLQRQVIHGGNVDVPKVESARQYVENLNPDVKVITYQKRISPDNILDIINDYDIVVDGSDNFATRYLVNDACVLAKKPLSHGSIFRFEGQVTTILPGDGPCYRCLFEHAPPAGMVPSCQEAGVIGVLPGIIGVIQATEVIKYLLGFGDLLKGRLIFYDAFGMSFDEIKVRKNPLCPVCGEDPSITSIEDENYQEGGGVCSIG</sequence>
<gene>
    <name evidence="5" type="ORF">LI82_05370</name>
</gene>
<dbReference type="InterPro" id="IPR045886">
    <property type="entry name" value="ThiF/MoeB/HesA"/>
</dbReference>
<name>A0A099T3D9_METMT</name>
<accession>A0A099T3D9</accession>
<dbReference type="OrthoDB" id="7915at2157"/>
<dbReference type="GO" id="GO:0008146">
    <property type="term" value="F:sulfotransferase activity"/>
    <property type="evidence" value="ECO:0007669"/>
    <property type="project" value="TreeGrafter"/>
</dbReference>
<evidence type="ECO:0000256" key="3">
    <source>
        <dbReference type="ARBA" id="ARBA00022840"/>
    </source>
</evidence>
<feature type="domain" description="THIF-type NAD/FAD binding fold" evidence="4">
    <location>
        <begin position="13"/>
        <end position="247"/>
    </location>
</feature>
<keyword evidence="2" id="KW-0547">Nucleotide-binding</keyword>
<evidence type="ECO:0000313" key="6">
    <source>
        <dbReference type="Proteomes" id="UP000029859"/>
    </source>
</evidence>
<dbReference type="Gene3D" id="3.40.50.720">
    <property type="entry name" value="NAD(P)-binding Rossmann-like Domain"/>
    <property type="match status" value="1"/>
</dbReference>
<dbReference type="InterPro" id="IPR000594">
    <property type="entry name" value="ThiF_NAD_FAD-bd"/>
</dbReference>